<dbReference type="AlphaFoldDB" id="A0A9J5X676"/>
<dbReference type="Proteomes" id="UP000824120">
    <property type="component" value="Chromosome 10"/>
</dbReference>
<sequence length="75" mass="8861">MINHQWNIRIDGFWRRRRFNIRVFFAQMDVVAIIYTSSMLIPEIYCKNIYAVDLTRTNCLRCIKGNSIPFSSSVG</sequence>
<dbReference type="EMBL" id="JACXVP010000010">
    <property type="protein sequence ID" value="KAG5583675.1"/>
    <property type="molecule type" value="Genomic_DNA"/>
</dbReference>
<name>A0A9J5X676_SOLCO</name>
<keyword evidence="3" id="KW-1185">Reference proteome</keyword>
<keyword evidence="1" id="KW-0812">Transmembrane</keyword>
<gene>
    <name evidence="2" type="ORF">H5410_054302</name>
</gene>
<evidence type="ECO:0000313" key="3">
    <source>
        <dbReference type="Proteomes" id="UP000824120"/>
    </source>
</evidence>
<proteinExistence type="predicted"/>
<keyword evidence="1" id="KW-1133">Transmembrane helix</keyword>
<feature type="transmembrane region" description="Helical" evidence="1">
    <location>
        <begin position="21"/>
        <end position="41"/>
    </location>
</feature>
<reference evidence="2 3" key="1">
    <citation type="submission" date="2020-09" db="EMBL/GenBank/DDBJ databases">
        <title>De no assembly of potato wild relative species, Solanum commersonii.</title>
        <authorList>
            <person name="Cho K."/>
        </authorList>
    </citation>
    <scope>NUCLEOTIDE SEQUENCE [LARGE SCALE GENOMIC DNA]</scope>
    <source>
        <strain evidence="2">LZ3.2</strain>
        <tissue evidence="2">Leaf</tissue>
    </source>
</reference>
<protein>
    <submittedName>
        <fullName evidence="2">Uncharacterized protein</fullName>
    </submittedName>
</protein>
<accession>A0A9J5X676</accession>
<organism evidence="2 3">
    <name type="scientific">Solanum commersonii</name>
    <name type="common">Commerson's wild potato</name>
    <name type="synonym">Commerson's nightshade</name>
    <dbReference type="NCBI Taxonomy" id="4109"/>
    <lineage>
        <taxon>Eukaryota</taxon>
        <taxon>Viridiplantae</taxon>
        <taxon>Streptophyta</taxon>
        <taxon>Embryophyta</taxon>
        <taxon>Tracheophyta</taxon>
        <taxon>Spermatophyta</taxon>
        <taxon>Magnoliopsida</taxon>
        <taxon>eudicotyledons</taxon>
        <taxon>Gunneridae</taxon>
        <taxon>Pentapetalae</taxon>
        <taxon>asterids</taxon>
        <taxon>lamiids</taxon>
        <taxon>Solanales</taxon>
        <taxon>Solanaceae</taxon>
        <taxon>Solanoideae</taxon>
        <taxon>Solaneae</taxon>
        <taxon>Solanum</taxon>
    </lineage>
</organism>
<keyword evidence="1" id="KW-0472">Membrane</keyword>
<evidence type="ECO:0000256" key="1">
    <source>
        <dbReference type="SAM" id="Phobius"/>
    </source>
</evidence>
<evidence type="ECO:0000313" key="2">
    <source>
        <dbReference type="EMBL" id="KAG5583675.1"/>
    </source>
</evidence>
<comment type="caution">
    <text evidence="2">The sequence shown here is derived from an EMBL/GenBank/DDBJ whole genome shotgun (WGS) entry which is preliminary data.</text>
</comment>